<evidence type="ECO:0000256" key="2">
    <source>
        <dbReference type="ARBA" id="ARBA00022801"/>
    </source>
</evidence>
<dbReference type="Gene3D" id="3.40.50.300">
    <property type="entry name" value="P-loop containing nucleotide triphosphate hydrolases"/>
    <property type="match status" value="4"/>
</dbReference>
<dbReference type="OrthoDB" id="5575at2759"/>
<dbReference type="InterPro" id="IPR036390">
    <property type="entry name" value="WH_DNA-bd_sf"/>
</dbReference>
<dbReference type="FunFam" id="2.60.40.150:FF:000004">
    <property type="entry name" value="RNA helicase, activating signal cointegrator 1"/>
    <property type="match status" value="1"/>
</dbReference>
<reference evidence="7 8" key="1">
    <citation type="submission" date="2016-10" db="EMBL/GenBank/DDBJ databases">
        <title>The genome of Paramicrosporidium saccamoebae is the missing link in understanding Cryptomycota and Microsporidia evolution.</title>
        <authorList>
            <person name="Quandt C.A."/>
            <person name="Beaudet D."/>
            <person name="Corsaro D."/>
            <person name="Michel R."/>
            <person name="Corradi N."/>
            <person name="James T."/>
        </authorList>
    </citation>
    <scope>NUCLEOTIDE SEQUENCE [LARGE SCALE GENOMIC DNA]</scope>
    <source>
        <strain evidence="7 8">KSL3</strain>
    </source>
</reference>
<dbReference type="GO" id="GO:0004386">
    <property type="term" value="F:helicase activity"/>
    <property type="evidence" value="ECO:0007669"/>
    <property type="project" value="UniProtKB-KW"/>
</dbReference>
<dbReference type="InterPro" id="IPR004179">
    <property type="entry name" value="Sec63-dom"/>
</dbReference>
<feature type="domain" description="Helicase ATP-binding" evidence="5">
    <location>
        <begin position="295"/>
        <end position="481"/>
    </location>
</feature>
<dbReference type="CDD" id="cd18795">
    <property type="entry name" value="SF2_C_Ski2"/>
    <property type="match status" value="2"/>
</dbReference>
<dbReference type="InterPro" id="IPR003593">
    <property type="entry name" value="AAA+_ATPase"/>
</dbReference>
<dbReference type="Pfam" id="PF00271">
    <property type="entry name" value="Helicase_C"/>
    <property type="match status" value="2"/>
</dbReference>
<dbReference type="Gene3D" id="1.10.3380.10">
    <property type="entry name" value="Sec63 N-terminal domain-like domain"/>
    <property type="match status" value="2"/>
</dbReference>
<feature type="domain" description="Helicase ATP-binding" evidence="5">
    <location>
        <begin position="1153"/>
        <end position="1321"/>
    </location>
</feature>
<organism evidence="7 8">
    <name type="scientific">Paramicrosporidium saccamoebae</name>
    <dbReference type="NCBI Taxonomy" id="1246581"/>
    <lineage>
        <taxon>Eukaryota</taxon>
        <taxon>Fungi</taxon>
        <taxon>Fungi incertae sedis</taxon>
        <taxon>Cryptomycota</taxon>
        <taxon>Cryptomycota incertae sedis</taxon>
        <taxon>Paramicrosporidium</taxon>
    </lineage>
</organism>
<dbReference type="InterPro" id="IPR011545">
    <property type="entry name" value="DEAD/DEAH_box_helicase_dom"/>
</dbReference>
<dbReference type="Proteomes" id="UP000240830">
    <property type="component" value="Unassembled WGS sequence"/>
</dbReference>
<name>A0A2H9TNK6_9FUNG</name>
<accession>A0A2H9TNK6</accession>
<dbReference type="SMART" id="SM00973">
    <property type="entry name" value="Sec63"/>
    <property type="match status" value="2"/>
</dbReference>
<dbReference type="SMART" id="SM00487">
    <property type="entry name" value="DEXDc"/>
    <property type="match status" value="2"/>
</dbReference>
<evidence type="ECO:0000259" key="6">
    <source>
        <dbReference type="PROSITE" id="PS51194"/>
    </source>
</evidence>
<dbReference type="SUPFAM" id="SSF52540">
    <property type="entry name" value="P-loop containing nucleoside triphosphate hydrolases"/>
    <property type="match status" value="4"/>
</dbReference>
<dbReference type="GO" id="GO:0003676">
    <property type="term" value="F:nucleic acid binding"/>
    <property type="evidence" value="ECO:0007669"/>
    <property type="project" value="InterPro"/>
</dbReference>
<comment type="caution">
    <text evidence="7">The sequence shown here is derived from an EMBL/GenBank/DDBJ whole genome shotgun (WGS) entry which is preliminary data.</text>
</comment>
<dbReference type="InterPro" id="IPR014001">
    <property type="entry name" value="Helicase_ATP-bd"/>
</dbReference>
<gene>
    <name evidence="7" type="ORF">PSACC_00855</name>
</gene>
<dbReference type="PROSITE" id="PS51192">
    <property type="entry name" value="HELICASE_ATP_BIND_1"/>
    <property type="match status" value="2"/>
</dbReference>
<keyword evidence="3" id="KW-0347">Helicase</keyword>
<dbReference type="PIRSF" id="PIRSF039073">
    <property type="entry name" value="BRR2"/>
    <property type="match status" value="1"/>
</dbReference>
<keyword evidence="4" id="KW-0067">ATP-binding</keyword>
<dbReference type="InterPro" id="IPR014756">
    <property type="entry name" value="Ig_E-set"/>
</dbReference>
<dbReference type="SUPFAM" id="SSF158702">
    <property type="entry name" value="Sec63 N-terminal domain-like"/>
    <property type="match status" value="2"/>
</dbReference>
<evidence type="ECO:0000313" key="7">
    <source>
        <dbReference type="EMBL" id="PJF19335.1"/>
    </source>
</evidence>
<dbReference type="SUPFAM" id="SSF46785">
    <property type="entry name" value="Winged helix' DNA-binding domain"/>
    <property type="match status" value="1"/>
</dbReference>
<dbReference type="FunFam" id="3.40.50.300:FF:000231">
    <property type="entry name" value="Activating signal cointegrator 1 complex subunit 3"/>
    <property type="match status" value="1"/>
</dbReference>
<dbReference type="Pfam" id="PF02889">
    <property type="entry name" value="Sec63"/>
    <property type="match status" value="2"/>
</dbReference>
<dbReference type="SMART" id="SM00382">
    <property type="entry name" value="AAA"/>
    <property type="match status" value="2"/>
</dbReference>
<dbReference type="Pfam" id="PF00270">
    <property type="entry name" value="DEAD"/>
    <property type="match status" value="2"/>
</dbReference>
<keyword evidence="2" id="KW-0378">Hydrolase</keyword>
<dbReference type="FunFam" id="1.10.10.10:FF:000024">
    <property type="entry name" value="U5 small nuclear ribonucleoprotein helicase"/>
    <property type="match status" value="1"/>
</dbReference>
<dbReference type="InterPro" id="IPR001650">
    <property type="entry name" value="Helicase_C-like"/>
</dbReference>
<protein>
    <recommendedName>
        <fullName evidence="9">Sec63-domain-containing protein</fullName>
    </recommendedName>
</protein>
<dbReference type="CDD" id="cd18020">
    <property type="entry name" value="DEXHc_ASCC3_1"/>
    <property type="match status" value="1"/>
</dbReference>
<evidence type="ECO:0000256" key="1">
    <source>
        <dbReference type="ARBA" id="ARBA00022741"/>
    </source>
</evidence>
<dbReference type="EMBL" id="MTSL01000065">
    <property type="protein sequence ID" value="PJF19335.1"/>
    <property type="molecule type" value="Genomic_DNA"/>
</dbReference>
<dbReference type="InterPro" id="IPR036388">
    <property type="entry name" value="WH-like_DNA-bd_sf"/>
</dbReference>
<evidence type="ECO:0000256" key="4">
    <source>
        <dbReference type="ARBA" id="ARBA00022840"/>
    </source>
</evidence>
<keyword evidence="1" id="KW-0547">Nucleotide-binding</keyword>
<dbReference type="PROSITE" id="PS51194">
    <property type="entry name" value="HELICASE_CTER"/>
    <property type="match status" value="2"/>
</dbReference>
<dbReference type="InterPro" id="IPR035892">
    <property type="entry name" value="C2_domain_sf"/>
</dbReference>
<sequence length="1916" mass="214879">MRLAGLARSLLIDDKSIRKEGEFERWLENALEKAPEYGPLDLIELVDPDLLNEEEYAPIPYVVPVVEKRIRYGPEWLVEECTRLKSAFSTEELSEHIIKILSGPTEQRESDLLDLVGFECIELVSQLIANRDILVEACRDYSFGKPATLAPVMSAALPGQSVSLNTESSKQASRQYRKLVSKGIIPDEELYIPETDGLDNLRAALGSSSGPQIHLPNVFVSRRPERLLGAKMALPQGTSHNDFADYEEFIIPYPSDAHGQTWNINPIIVSDLDTVLQQGFQGYKTLNRMQSAVFPVAHGSNENMLVCAPTGAGKTDVAMLAILKIVRDHIVSMSPLTVAKNDFKVVYVAPMKALAAEITEKFGKRLRPYGLKVREYTGDMQLTRREVQETQMIVTTPEKWDVITRKSQGDVDLVQKVKLLIIDEVHLLQDDRGPVIETLVARTLREVEMSQRLIRIVGLSATLPNYVDVAMFLRADLYSGLFVFGDAFRPVPLTQQFVGIKGRNFSTITENMNRTCFKKCRKFVEEGHQVMIFVHSRMDTVKTAKTMLRLASEENQSGIFATDQATPQYSAASKSISKSRNRELQDLFAAGFAFHHAGMLRSDRTLVEQLFSEGHIKVLVCTATLAWGVNLPAHAVIIKGTQVYDQQKGDFVSLGVLDVLQIFGRAGRPQYETHGEGIILTPHGEMAKYISAIMSQIPIESRFQAHLADNLNAEVALGTVGSIAEAVAWLKYSYLYVRMQRNPTSYGITPKEITTDPDLEARLYKLCRETTMQLRACGMVAFDPADTAEIIRIRDVGRIASAFYLGRDTVEIFGKSLRPGLTEEEILAIASTATEFHHLRVREEELRELDLLRDGAPMRLKHDVATPEGKASLLIMAHISKYHLDSFSLISDSNYVAQNGGRVFRALFEILRTQGWLHAALRCLTMCISFERKIWPMQHPLTQFDRLSIEVVRSLEKARKGAVNVDALKSMSKSEIAAIVGGTSAGELTKTLARCFPNLEVKVSLAPVTREVLRVDLDITPTFDFDERCHGTADMWWIFVENPLSPSFIHAEEFTITKTQSRLERRVSFYIPVREPIPSQLYVRVVSDRWLHADTVVPVTLQRLLLPDERTSHPTNLLPLRPLPVTALQDPRLETLYGAQFMFFNSVQTQVFHTLYHGTMNVMVGAPTGSGKTIIAELAIWNALRTSPQSKIVYVAPLKALIKERLEDWTRRFSPLGIKVIELSGDVSPDLYSLQNCRIIVTTPEKWDSVTRGQGKLASQVSLMVLDEIHLLGGDRGHVLEMIVTRMCRQTAPSRLVGLSTALANATDMSNWLQIPDAAMFNFRPSVRPVPLEVRIEGYAGRHYCPRMATMNKPTYSAILSHSPDKPVLVFVSSRRQTRLTANALVAHCVNDGFPRRFVQCPEEELAWMIADVTDASLRHALSFGIALHHAGLTETDRRVSETLFAAGKVQVMVATSTLAWGLNFPAHLVVVKGTEFYDARSHSYVNVPLTDVMQMIGRAGRPQFDQQAKAVILVQDIKKDFYKKFLYDAFPLESCLHLRGVLADHLNSEIVHGRVTDLAGALKMMQGTYLSVRALRNPNYYGIQEASPTFRDEFLVSLINQSFSSLEKSHCVVLEGERVQSTPLGRIASHYYLSHRTVSLFAETLGPRESFASLLRLVALAAEFDEAPIRHNEDNEIREFTATKSLRPIWETMGSTVGVDWTLPHTKVHVLLVAYLAGIELPVMDFVTDTRSILDQAARIAAALTEVARSHLHLETFVHAVWLQQAIFQGLLPTDNSACQLPGVCRRDKIAALPVLLHSKPDSSLSEEARNILQYRIPRIKMTATRNGDKCTVDMLDERIENDNRAYCREIRRSQDQSWRLVIADPSRNAILAHHRLSTVRRKVNLNVSAPPNVKTLQLLLLSENYLGLDQELSI</sequence>
<dbReference type="Pfam" id="PF23445">
    <property type="entry name" value="WHD_SNRNP200"/>
    <property type="match status" value="2"/>
</dbReference>
<evidence type="ECO:0000256" key="3">
    <source>
        <dbReference type="ARBA" id="ARBA00022806"/>
    </source>
</evidence>
<dbReference type="FunFam" id="1.10.10.10:FF:000012">
    <property type="entry name" value="U5 small nuclear ribonucleoprotein helicase"/>
    <property type="match status" value="1"/>
</dbReference>
<dbReference type="FunFam" id="3.40.50.300:FF:000062">
    <property type="entry name" value="U5 small nuclear ribonucleoprotein helicase"/>
    <property type="match status" value="1"/>
</dbReference>
<evidence type="ECO:0000259" key="5">
    <source>
        <dbReference type="PROSITE" id="PS51192"/>
    </source>
</evidence>
<dbReference type="Gene3D" id="1.10.10.10">
    <property type="entry name" value="Winged helix-like DNA-binding domain superfamily/Winged helix DNA-binding domain"/>
    <property type="match status" value="2"/>
</dbReference>
<dbReference type="InterPro" id="IPR057842">
    <property type="entry name" value="WH_MER3"/>
</dbReference>
<dbReference type="InterPro" id="IPR027417">
    <property type="entry name" value="P-loop_NTPase"/>
</dbReference>
<evidence type="ECO:0000313" key="8">
    <source>
        <dbReference type="Proteomes" id="UP000240830"/>
    </source>
</evidence>
<dbReference type="SMART" id="SM00490">
    <property type="entry name" value="HELICc"/>
    <property type="match status" value="2"/>
</dbReference>
<feature type="domain" description="Helicase C-terminal" evidence="6">
    <location>
        <begin position="516"/>
        <end position="719"/>
    </location>
</feature>
<dbReference type="PANTHER" id="PTHR47961:SF13">
    <property type="entry name" value="ACTIVATING SIGNAL COINTEGRATOR 1 COMPLEX SUBUNIT 3"/>
    <property type="match status" value="1"/>
</dbReference>
<dbReference type="SUPFAM" id="SSF81296">
    <property type="entry name" value="E set domains"/>
    <property type="match status" value="1"/>
</dbReference>
<dbReference type="STRING" id="1246581.A0A2H9TNK6"/>
<dbReference type="GO" id="GO:0016787">
    <property type="term" value="F:hydrolase activity"/>
    <property type="evidence" value="ECO:0007669"/>
    <property type="project" value="UniProtKB-KW"/>
</dbReference>
<dbReference type="GO" id="GO:0005524">
    <property type="term" value="F:ATP binding"/>
    <property type="evidence" value="ECO:0007669"/>
    <property type="project" value="UniProtKB-KW"/>
</dbReference>
<dbReference type="Gene3D" id="2.60.40.150">
    <property type="entry name" value="C2 domain"/>
    <property type="match status" value="2"/>
</dbReference>
<proteinExistence type="predicted"/>
<dbReference type="PANTHER" id="PTHR47961">
    <property type="entry name" value="DNA POLYMERASE THETA, PUTATIVE (AFU_ORTHOLOGUE AFUA_1G05260)-RELATED"/>
    <property type="match status" value="1"/>
</dbReference>
<dbReference type="FunFam" id="3.40.50.300:FF:000102">
    <property type="entry name" value="RNA helicase, activating signal cointegrator 1"/>
    <property type="match status" value="1"/>
</dbReference>
<dbReference type="InterPro" id="IPR050474">
    <property type="entry name" value="Hel308_SKI2-like"/>
</dbReference>
<feature type="domain" description="Helicase C-terminal" evidence="6">
    <location>
        <begin position="1354"/>
        <end position="1551"/>
    </location>
</feature>
<evidence type="ECO:0008006" key="9">
    <source>
        <dbReference type="Google" id="ProtNLM"/>
    </source>
</evidence>
<keyword evidence="8" id="KW-1185">Reference proteome</keyword>